<feature type="transmembrane region" description="Helical" evidence="9">
    <location>
        <begin position="354"/>
        <end position="373"/>
    </location>
</feature>
<dbReference type="Pfam" id="PF06728">
    <property type="entry name" value="PIG-U"/>
    <property type="match status" value="1"/>
</dbReference>
<evidence type="ECO:0000256" key="5">
    <source>
        <dbReference type="ARBA" id="ARBA00022692"/>
    </source>
</evidence>
<feature type="transmembrane region" description="Helical" evidence="9">
    <location>
        <begin position="190"/>
        <end position="211"/>
    </location>
</feature>
<evidence type="ECO:0000256" key="1">
    <source>
        <dbReference type="ARBA" id="ARBA00004477"/>
    </source>
</evidence>
<dbReference type="GO" id="GO:0006506">
    <property type="term" value="P:GPI anchor biosynthetic process"/>
    <property type="evidence" value="ECO:0007669"/>
    <property type="project" value="UniProtKB-KW"/>
</dbReference>
<evidence type="ECO:0000256" key="6">
    <source>
        <dbReference type="ARBA" id="ARBA00022824"/>
    </source>
</evidence>
<reference evidence="10 11" key="1">
    <citation type="journal article" date="2023" name="BMC Biol.">
        <title>The compact genome of the sponge Oopsacas minuta (Hexactinellida) is lacking key metazoan core genes.</title>
        <authorList>
            <person name="Santini S."/>
            <person name="Schenkelaars Q."/>
            <person name="Jourda C."/>
            <person name="Duchesne M."/>
            <person name="Belahbib H."/>
            <person name="Rocher C."/>
            <person name="Selva M."/>
            <person name="Riesgo A."/>
            <person name="Vervoort M."/>
            <person name="Leys S.P."/>
            <person name="Kodjabachian L."/>
            <person name="Le Bivic A."/>
            <person name="Borchiellini C."/>
            <person name="Claverie J.M."/>
            <person name="Renard E."/>
        </authorList>
    </citation>
    <scope>NUCLEOTIDE SEQUENCE [LARGE SCALE GENOMIC DNA]</scope>
    <source>
        <strain evidence="10">SPO-2</strain>
    </source>
</reference>
<evidence type="ECO:0000256" key="8">
    <source>
        <dbReference type="ARBA" id="ARBA00023136"/>
    </source>
</evidence>
<proteinExistence type="inferred from homology"/>
<feature type="transmembrane region" description="Helical" evidence="9">
    <location>
        <begin position="308"/>
        <end position="324"/>
    </location>
</feature>
<dbReference type="InterPro" id="IPR009600">
    <property type="entry name" value="PIG-U"/>
</dbReference>
<dbReference type="GO" id="GO:0042765">
    <property type="term" value="C:GPI-anchor transamidase complex"/>
    <property type="evidence" value="ECO:0007669"/>
    <property type="project" value="InterPro"/>
</dbReference>
<name>A0AAV7JAN4_9METZ</name>
<comment type="pathway">
    <text evidence="2">Glycolipid biosynthesis; glycosylphosphatidylinositol-anchor biosynthesis.</text>
</comment>
<dbReference type="EMBL" id="JAKMXF010000365">
    <property type="protein sequence ID" value="KAI6645760.1"/>
    <property type="molecule type" value="Genomic_DNA"/>
</dbReference>
<keyword evidence="4" id="KW-0337">GPI-anchor biosynthesis</keyword>
<feature type="transmembrane region" description="Helical" evidence="9">
    <location>
        <begin position="156"/>
        <end position="178"/>
    </location>
</feature>
<evidence type="ECO:0000256" key="2">
    <source>
        <dbReference type="ARBA" id="ARBA00004687"/>
    </source>
</evidence>
<evidence type="ECO:0000256" key="7">
    <source>
        <dbReference type="ARBA" id="ARBA00022989"/>
    </source>
</evidence>
<feature type="transmembrane region" description="Helical" evidence="9">
    <location>
        <begin position="83"/>
        <end position="104"/>
    </location>
</feature>
<keyword evidence="6" id="KW-0256">Endoplasmic reticulum</keyword>
<feature type="transmembrane region" description="Helical" evidence="9">
    <location>
        <begin position="268"/>
        <end position="301"/>
    </location>
</feature>
<dbReference type="GO" id="GO:0016255">
    <property type="term" value="P:attachment of GPI anchor to protein"/>
    <property type="evidence" value="ECO:0007669"/>
    <property type="project" value="InterPro"/>
</dbReference>
<gene>
    <name evidence="10" type="ORF">LOD99_13023</name>
</gene>
<comment type="subcellular location">
    <subcellularLocation>
        <location evidence="1">Endoplasmic reticulum membrane</location>
        <topology evidence="1">Multi-pass membrane protein</topology>
    </subcellularLocation>
</comment>
<evidence type="ECO:0000256" key="3">
    <source>
        <dbReference type="ARBA" id="ARBA00010026"/>
    </source>
</evidence>
<accession>A0AAV7JAN4</accession>
<evidence type="ECO:0000256" key="9">
    <source>
        <dbReference type="SAM" id="Phobius"/>
    </source>
</evidence>
<dbReference type="PANTHER" id="PTHR13121">
    <property type="entry name" value="GPI TRANSAMIDASE COMPONENT PIG-U"/>
    <property type="match status" value="1"/>
</dbReference>
<keyword evidence="11" id="KW-1185">Reference proteome</keyword>
<feature type="transmembrane region" description="Helical" evidence="9">
    <location>
        <begin position="223"/>
        <end position="248"/>
    </location>
</feature>
<sequence length="419" mass="48284">MFLYRATVITVFITLRILLQFSGISEYLVHQQILSTPLTSQLRIREALSLIQRGQSPYDADILHETPIVIALLTFFTNLSDKYGMFILFLMLDILTGLILVRGIELQRELQKKQEKKIVNTDSDSTIEEIWKMLQLQPDESWESDKYISLYFLNPLTLLVSATQSSVIFHNFIFALAFHSSLKRSPTTPIYLAIATYLNLYSIFLTMPFILIHRAWRKGSVILFLSLYSISLICLLLVSNAVCGDWSFVNSVYGCLLTVSDYTPNLGLFWYFFMLTFLHFNLFFIVVFQLIIPSLLILLTCRFHKDPCFLLYTTVSIICIFKSYPSLGDAIIPLLLAFSWSHVFPCLKQVLIVLGLFIATCTLLPGFYFLWMYSGFGNANFFFALSLVYSLAHLFFVTDMIRAYLSREKFTDYCVTNNS</sequence>
<keyword evidence="7 9" id="KW-1133">Transmembrane helix</keyword>
<evidence type="ECO:0000256" key="4">
    <source>
        <dbReference type="ARBA" id="ARBA00022502"/>
    </source>
</evidence>
<comment type="similarity">
    <text evidence="3">Belongs to the PIGU family.</text>
</comment>
<keyword evidence="5 9" id="KW-0812">Transmembrane</keyword>
<comment type="caution">
    <text evidence="10">The sequence shown here is derived from an EMBL/GenBank/DDBJ whole genome shotgun (WGS) entry which is preliminary data.</text>
</comment>
<feature type="transmembrane region" description="Helical" evidence="9">
    <location>
        <begin position="379"/>
        <end position="397"/>
    </location>
</feature>
<dbReference type="Proteomes" id="UP001165289">
    <property type="component" value="Unassembled WGS sequence"/>
</dbReference>
<dbReference type="AlphaFoldDB" id="A0AAV7JAN4"/>
<protein>
    <submittedName>
        <fullName evidence="10">Phosphatidylinositol glycan anchor biosynthesis class U protein</fullName>
    </submittedName>
</protein>
<evidence type="ECO:0000313" key="10">
    <source>
        <dbReference type="EMBL" id="KAI6645760.1"/>
    </source>
</evidence>
<dbReference type="PANTHER" id="PTHR13121:SF0">
    <property type="entry name" value="PHOSPHATIDYLINOSITOL GLYCAN ANCHOR BIOSYNTHESIS CLASS U PROTEIN"/>
    <property type="match status" value="1"/>
</dbReference>
<organism evidence="10 11">
    <name type="scientific">Oopsacas minuta</name>
    <dbReference type="NCBI Taxonomy" id="111878"/>
    <lineage>
        <taxon>Eukaryota</taxon>
        <taxon>Metazoa</taxon>
        <taxon>Porifera</taxon>
        <taxon>Hexactinellida</taxon>
        <taxon>Hexasterophora</taxon>
        <taxon>Lyssacinosida</taxon>
        <taxon>Leucopsacidae</taxon>
        <taxon>Oopsacas</taxon>
    </lineage>
</organism>
<keyword evidence="8 9" id="KW-0472">Membrane</keyword>
<evidence type="ECO:0000313" key="11">
    <source>
        <dbReference type="Proteomes" id="UP001165289"/>
    </source>
</evidence>